<comment type="caution">
    <text evidence="2">The sequence shown here is derived from an EMBL/GenBank/DDBJ whole genome shotgun (WGS) entry which is preliminary data.</text>
</comment>
<protein>
    <submittedName>
        <fullName evidence="2">Uncharacterized protein</fullName>
    </submittedName>
</protein>
<dbReference type="Proteomes" id="UP001141806">
    <property type="component" value="Unassembled WGS sequence"/>
</dbReference>
<keyword evidence="3" id="KW-1185">Reference proteome</keyword>
<gene>
    <name evidence="2" type="ORF">NE237_025520</name>
</gene>
<dbReference type="EMBL" id="JAMYWD010000010">
    <property type="protein sequence ID" value="KAJ4958409.1"/>
    <property type="molecule type" value="Genomic_DNA"/>
</dbReference>
<evidence type="ECO:0000313" key="2">
    <source>
        <dbReference type="EMBL" id="KAJ4958409.1"/>
    </source>
</evidence>
<proteinExistence type="predicted"/>
<dbReference type="AlphaFoldDB" id="A0A9Q0H3B1"/>
<organism evidence="2 3">
    <name type="scientific">Protea cynaroides</name>
    <dbReference type="NCBI Taxonomy" id="273540"/>
    <lineage>
        <taxon>Eukaryota</taxon>
        <taxon>Viridiplantae</taxon>
        <taxon>Streptophyta</taxon>
        <taxon>Embryophyta</taxon>
        <taxon>Tracheophyta</taxon>
        <taxon>Spermatophyta</taxon>
        <taxon>Magnoliopsida</taxon>
        <taxon>Proteales</taxon>
        <taxon>Proteaceae</taxon>
        <taxon>Protea</taxon>
    </lineage>
</organism>
<accession>A0A9Q0H3B1</accession>
<feature type="region of interest" description="Disordered" evidence="1">
    <location>
        <begin position="100"/>
        <end position="128"/>
    </location>
</feature>
<sequence>MAHAIMIGCDCKKGVPSFEFTGCPLVLKVLRRLAHIEVVRARDARLKEIAEGPCSVPATTTTLLPTSKAIEAAPQKAAPQKAPTQPTSKALEVVPLAAINPKDSMGSSAVESKQGSGSGSKGSDPRKR</sequence>
<feature type="region of interest" description="Disordered" evidence="1">
    <location>
        <begin position="72"/>
        <end position="91"/>
    </location>
</feature>
<name>A0A9Q0H3B1_9MAGN</name>
<feature type="compositionally biased region" description="Low complexity" evidence="1">
    <location>
        <begin position="72"/>
        <end position="87"/>
    </location>
</feature>
<reference evidence="2" key="1">
    <citation type="journal article" date="2023" name="Plant J.">
        <title>The genome of the king protea, Protea cynaroides.</title>
        <authorList>
            <person name="Chang J."/>
            <person name="Duong T.A."/>
            <person name="Schoeman C."/>
            <person name="Ma X."/>
            <person name="Roodt D."/>
            <person name="Barker N."/>
            <person name="Li Z."/>
            <person name="Van de Peer Y."/>
            <person name="Mizrachi E."/>
        </authorList>
    </citation>
    <scope>NUCLEOTIDE SEQUENCE</scope>
    <source>
        <tissue evidence="2">Young leaves</tissue>
    </source>
</reference>
<evidence type="ECO:0000313" key="3">
    <source>
        <dbReference type="Proteomes" id="UP001141806"/>
    </source>
</evidence>
<evidence type="ECO:0000256" key="1">
    <source>
        <dbReference type="SAM" id="MobiDB-lite"/>
    </source>
</evidence>